<dbReference type="GO" id="GO:0004180">
    <property type="term" value="F:carboxypeptidase activity"/>
    <property type="evidence" value="ECO:0007669"/>
    <property type="project" value="UniProtKB-KW"/>
</dbReference>
<comment type="caution">
    <text evidence="2">The sequence shown here is derived from an EMBL/GenBank/DDBJ whole genome shotgun (WGS) entry which is preliminary data.</text>
</comment>
<reference evidence="2" key="1">
    <citation type="submission" date="2020-09" db="EMBL/GenBank/DDBJ databases">
        <authorList>
            <person name="Kim M.K."/>
        </authorList>
    </citation>
    <scope>NUCLEOTIDE SEQUENCE</scope>
    <source>
        <strain evidence="2">BT664</strain>
    </source>
</reference>
<organism evidence="2 3">
    <name type="scientific">Hymenobacter montanus</name>
    <dbReference type="NCBI Taxonomy" id="2771359"/>
    <lineage>
        <taxon>Bacteria</taxon>
        <taxon>Pseudomonadati</taxon>
        <taxon>Bacteroidota</taxon>
        <taxon>Cytophagia</taxon>
        <taxon>Cytophagales</taxon>
        <taxon>Hymenobacteraceae</taxon>
        <taxon>Hymenobacter</taxon>
    </lineage>
</organism>
<gene>
    <name evidence="2" type="ORF">IC235_21645</name>
</gene>
<name>A0A927BGL1_9BACT</name>
<keyword evidence="2" id="KW-0645">Protease</keyword>
<protein>
    <submittedName>
        <fullName evidence="2">Carboxypeptidase-like regulatory domain-containing protein</fullName>
    </submittedName>
</protein>
<feature type="chain" id="PRO_5036689251" evidence="1">
    <location>
        <begin position="25"/>
        <end position="299"/>
    </location>
</feature>
<dbReference type="Pfam" id="PF13715">
    <property type="entry name" value="CarbopepD_reg_2"/>
    <property type="match status" value="1"/>
</dbReference>
<dbReference type="InterPro" id="IPR008969">
    <property type="entry name" value="CarboxyPept-like_regulatory"/>
</dbReference>
<feature type="signal peptide" evidence="1">
    <location>
        <begin position="1"/>
        <end position="24"/>
    </location>
</feature>
<dbReference type="Proteomes" id="UP000612233">
    <property type="component" value="Unassembled WGS sequence"/>
</dbReference>
<evidence type="ECO:0000256" key="1">
    <source>
        <dbReference type="SAM" id="SignalP"/>
    </source>
</evidence>
<keyword evidence="1" id="KW-0732">Signal</keyword>
<dbReference type="AlphaFoldDB" id="A0A927BGL1"/>
<accession>A0A927BGL1</accession>
<evidence type="ECO:0000313" key="2">
    <source>
        <dbReference type="EMBL" id="MBD2770497.1"/>
    </source>
</evidence>
<sequence length="299" mass="33128">MYKRILFIALSVVAVVTTARSQQAQVKGVIIDKETKEPLPFSSIGLKNEQIGALSNEHGQFIVPAPTKSAEDSLIIIALGYARRAVLVKRGVNVPNMTIEVPKRAVELSNVLVKAGKVKNLGLGARANSPGEGMIQGLPGSQYAFFVKNDKKKKLGNVRTVSFYIGEHGFPREPFRVRLYKADGNYNAPNTDLLTENVVVSAPQGGQWYTVDLTPYNIVAPEEGFFVAMEWVVSGDKFFTTNFMDDYTPYGQIMRPTFEFKESRTWNYSMGKGWSLITAANGQGLRYNAMIKAEVDMIK</sequence>
<keyword evidence="2" id="KW-0121">Carboxypeptidase</keyword>
<keyword evidence="3" id="KW-1185">Reference proteome</keyword>
<dbReference type="EMBL" id="JACXAD010000042">
    <property type="protein sequence ID" value="MBD2770497.1"/>
    <property type="molecule type" value="Genomic_DNA"/>
</dbReference>
<evidence type="ECO:0000313" key="3">
    <source>
        <dbReference type="Proteomes" id="UP000612233"/>
    </source>
</evidence>
<proteinExistence type="predicted"/>
<dbReference type="RefSeq" id="WP_191007306.1">
    <property type="nucleotide sequence ID" value="NZ_JACXAD010000042.1"/>
</dbReference>
<dbReference type="SUPFAM" id="SSF49464">
    <property type="entry name" value="Carboxypeptidase regulatory domain-like"/>
    <property type="match status" value="1"/>
</dbReference>
<keyword evidence="2" id="KW-0378">Hydrolase</keyword>